<protein>
    <recommendedName>
        <fullName evidence="3">RNA polymerase sigma-70 region 2 domain-containing protein</fullName>
    </recommendedName>
</protein>
<keyword evidence="2" id="KW-1185">Reference proteome</keyword>
<dbReference type="Gene3D" id="1.10.1740.10">
    <property type="match status" value="1"/>
</dbReference>
<dbReference type="Proteomes" id="UP000632222">
    <property type="component" value="Unassembled WGS sequence"/>
</dbReference>
<gene>
    <name evidence="1" type="ORF">GCM10008938_36620</name>
</gene>
<reference evidence="2" key="1">
    <citation type="journal article" date="2019" name="Int. J. Syst. Evol. Microbiol.">
        <title>The Global Catalogue of Microorganisms (GCM) 10K type strain sequencing project: providing services to taxonomists for standard genome sequencing and annotation.</title>
        <authorList>
            <consortium name="The Broad Institute Genomics Platform"/>
            <consortium name="The Broad Institute Genome Sequencing Center for Infectious Disease"/>
            <person name="Wu L."/>
            <person name="Ma J."/>
        </authorList>
    </citation>
    <scope>NUCLEOTIDE SEQUENCE [LARGE SCALE GENOMIC DNA]</scope>
    <source>
        <strain evidence="2">JCM 14370</strain>
    </source>
</reference>
<dbReference type="EMBL" id="BMOD01000017">
    <property type="protein sequence ID" value="GGJ47275.1"/>
    <property type="molecule type" value="Genomic_DNA"/>
</dbReference>
<accession>A0ABQ2D8I4</accession>
<dbReference type="SUPFAM" id="SSF88946">
    <property type="entry name" value="Sigma2 domain of RNA polymerase sigma factors"/>
    <property type="match status" value="1"/>
</dbReference>
<name>A0ABQ2D8I4_9DEIO</name>
<proteinExistence type="predicted"/>
<evidence type="ECO:0000313" key="1">
    <source>
        <dbReference type="EMBL" id="GGJ47275.1"/>
    </source>
</evidence>
<dbReference type="RefSeq" id="WP_189005122.1">
    <property type="nucleotide sequence ID" value="NZ_BMOD01000017.1"/>
</dbReference>
<sequence length="103" mass="11427">MSASQTNRKNLEVLKPLFDAHASQVLALILHLVKDRKQADVLLEDTFVQVHQQAGELEGKDARQILLRIAHSLCLQEKASRVREIPQADSDEGFAESAGMLPV</sequence>
<organism evidence="1 2">
    <name type="scientific">Deinococcus roseus</name>
    <dbReference type="NCBI Taxonomy" id="392414"/>
    <lineage>
        <taxon>Bacteria</taxon>
        <taxon>Thermotogati</taxon>
        <taxon>Deinococcota</taxon>
        <taxon>Deinococci</taxon>
        <taxon>Deinococcales</taxon>
        <taxon>Deinococcaceae</taxon>
        <taxon>Deinococcus</taxon>
    </lineage>
</organism>
<evidence type="ECO:0000313" key="2">
    <source>
        <dbReference type="Proteomes" id="UP000632222"/>
    </source>
</evidence>
<dbReference type="InterPro" id="IPR013325">
    <property type="entry name" value="RNA_pol_sigma_r2"/>
</dbReference>
<evidence type="ECO:0008006" key="3">
    <source>
        <dbReference type="Google" id="ProtNLM"/>
    </source>
</evidence>
<comment type="caution">
    <text evidence="1">The sequence shown here is derived from an EMBL/GenBank/DDBJ whole genome shotgun (WGS) entry which is preliminary data.</text>
</comment>